<dbReference type="PANTHER" id="PTHR11085:SF4">
    <property type="entry name" value="NAD-DEPENDENT PROTEIN DEACYLASE"/>
    <property type="match status" value="1"/>
</dbReference>
<keyword evidence="2" id="KW-0808">Transferase</keyword>
<dbReference type="GO" id="GO:0036055">
    <property type="term" value="F:protein-succinyllysine desuccinylase activity"/>
    <property type="evidence" value="ECO:0007669"/>
    <property type="project" value="InterPro"/>
</dbReference>
<dbReference type="InterPro" id="IPR026591">
    <property type="entry name" value="Sirtuin_cat_small_dom_sf"/>
</dbReference>
<evidence type="ECO:0000256" key="1">
    <source>
        <dbReference type="ARBA" id="ARBA00012928"/>
    </source>
</evidence>
<dbReference type="EC" id="2.3.1.286" evidence="1"/>
<organism evidence="6 7">
    <name type="scientific">Labilibaculum antarcticum</name>
    <dbReference type="NCBI Taxonomy" id="1717717"/>
    <lineage>
        <taxon>Bacteria</taxon>
        <taxon>Pseudomonadati</taxon>
        <taxon>Bacteroidota</taxon>
        <taxon>Bacteroidia</taxon>
        <taxon>Marinilabiliales</taxon>
        <taxon>Marinifilaceae</taxon>
        <taxon>Labilibaculum</taxon>
    </lineage>
</organism>
<evidence type="ECO:0000256" key="2">
    <source>
        <dbReference type="ARBA" id="ARBA00022679"/>
    </source>
</evidence>
<evidence type="ECO:0000256" key="4">
    <source>
        <dbReference type="PROSITE-ProRule" id="PRU00236"/>
    </source>
</evidence>
<dbReference type="OrthoDB" id="9800582at2"/>
<dbReference type="InterPro" id="IPR029035">
    <property type="entry name" value="DHS-like_NAD/FAD-binding_dom"/>
</dbReference>
<dbReference type="InterPro" id="IPR027546">
    <property type="entry name" value="Sirtuin_class_III"/>
</dbReference>
<feature type="domain" description="Deacetylase sirtuin-type" evidence="5">
    <location>
        <begin position="1"/>
        <end position="228"/>
    </location>
</feature>
<evidence type="ECO:0000313" key="7">
    <source>
        <dbReference type="Proteomes" id="UP000218267"/>
    </source>
</evidence>
<dbReference type="RefSeq" id="WP_096429083.1">
    <property type="nucleotide sequence ID" value="NZ_AP018042.1"/>
</dbReference>
<dbReference type="GO" id="GO:0017136">
    <property type="term" value="F:histone deacetylase activity, NAD-dependent"/>
    <property type="evidence" value="ECO:0007669"/>
    <property type="project" value="TreeGrafter"/>
</dbReference>
<dbReference type="EMBL" id="AP018042">
    <property type="protein sequence ID" value="BAX80218.1"/>
    <property type="molecule type" value="Genomic_DNA"/>
</dbReference>
<dbReference type="Pfam" id="PF02146">
    <property type="entry name" value="SIR2"/>
    <property type="match status" value="1"/>
</dbReference>
<accession>A0A1Y1CIJ2</accession>
<dbReference type="AlphaFoldDB" id="A0A1Y1CIJ2"/>
<proteinExistence type="predicted"/>
<dbReference type="InterPro" id="IPR003000">
    <property type="entry name" value="Sirtuin"/>
</dbReference>
<evidence type="ECO:0000256" key="3">
    <source>
        <dbReference type="ARBA" id="ARBA00023027"/>
    </source>
</evidence>
<dbReference type="GO" id="GO:0036054">
    <property type="term" value="F:protein-malonyllysine demalonylase activity"/>
    <property type="evidence" value="ECO:0007669"/>
    <property type="project" value="InterPro"/>
</dbReference>
<dbReference type="InterPro" id="IPR026590">
    <property type="entry name" value="Ssirtuin_cat_dom"/>
</dbReference>
<gene>
    <name evidence="6" type="ORF">ALGA_1846</name>
</gene>
<dbReference type="Proteomes" id="UP000218267">
    <property type="component" value="Chromosome"/>
</dbReference>
<reference evidence="6 7" key="1">
    <citation type="journal article" date="2018" name="Mar. Genomics">
        <title>Complete genome sequence of Marinifilaceae bacterium strain SPP2, isolated from the Antarctic marine sediment.</title>
        <authorList>
            <person name="Watanabe M."/>
            <person name="Kojima H."/>
            <person name="Fukui M."/>
        </authorList>
    </citation>
    <scope>NUCLEOTIDE SEQUENCE [LARGE SCALE GENOMIC DNA]</scope>
    <source>
        <strain evidence="6 7">SPP2</strain>
    </source>
</reference>
<evidence type="ECO:0000259" key="5">
    <source>
        <dbReference type="PROSITE" id="PS50305"/>
    </source>
</evidence>
<dbReference type="Gene3D" id="3.30.1600.10">
    <property type="entry name" value="SIR2/SIRT2 'Small Domain"/>
    <property type="match status" value="1"/>
</dbReference>
<sequence length="232" mass="26084">MKKLVVLSGAGMSAESGILTFRDMGGFWKQYDVMEVASPTAWEKNPNLVHQFYNERRKQLFDCLPNKGHLLIAELEKYFELKIVSQNVDDLHERAGSSNVLHLHGELKKARSTCDPELIYELDHWELTLNDTCEKGSPLRPHIVWFGESVPAISEAASIVSEADVFLIIGTSLNVYPAAGLIDYIPDETPVYVIDPNQPALHSSKNITYIREKASVGMEKLFELLTLKNVVL</sequence>
<dbReference type="GO" id="GO:0070403">
    <property type="term" value="F:NAD+ binding"/>
    <property type="evidence" value="ECO:0007669"/>
    <property type="project" value="InterPro"/>
</dbReference>
<dbReference type="KEGG" id="mbas:ALGA_1846"/>
<protein>
    <recommendedName>
        <fullName evidence="1">protein acetyllysine N-acetyltransferase</fullName>
        <ecNumber evidence="1">2.3.1.286</ecNumber>
    </recommendedName>
</protein>
<keyword evidence="7" id="KW-1185">Reference proteome</keyword>
<dbReference type="InterPro" id="IPR050134">
    <property type="entry name" value="NAD-dep_sirtuin_deacylases"/>
</dbReference>
<evidence type="ECO:0000313" key="6">
    <source>
        <dbReference type="EMBL" id="BAX80218.1"/>
    </source>
</evidence>
<name>A0A1Y1CIJ2_9BACT</name>
<comment type="caution">
    <text evidence="4">Lacks conserved residue(s) required for the propagation of feature annotation.</text>
</comment>
<dbReference type="PROSITE" id="PS50305">
    <property type="entry name" value="SIRTUIN"/>
    <property type="match status" value="1"/>
</dbReference>
<dbReference type="Gene3D" id="3.40.50.1220">
    <property type="entry name" value="TPP-binding domain"/>
    <property type="match status" value="1"/>
</dbReference>
<dbReference type="SUPFAM" id="SSF52467">
    <property type="entry name" value="DHS-like NAD/FAD-binding domain"/>
    <property type="match status" value="1"/>
</dbReference>
<dbReference type="CDD" id="cd01412">
    <property type="entry name" value="SIRT5_Af1_CobB"/>
    <property type="match status" value="1"/>
</dbReference>
<reference evidence="7" key="2">
    <citation type="journal article" date="2020" name="Antonie Van Leeuwenhoek">
        <title>Labilibaculum antarcticum sp. nov., a novel facultative anaerobic, psychrotorelant bacterium isolated from marine sediment of Antarctica.</title>
        <authorList>
            <person name="Watanabe M."/>
            <person name="Kojima H."/>
            <person name="Fukui M."/>
        </authorList>
    </citation>
    <scope>NUCLEOTIDE SEQUENCE [LARGE SCALE GENOMIC DNA]</scope>
    <source>
        <strain evidence="7">SPP2</strain>
    </source>
</reference>
<keyword evidence="3" id="KW-0520">NAD</keyword>
<dbReference type="PANTHER" id="PTHR11085">
    <property type="entry name" value="NAD-DEPENDENT PROTEIN DEACYLASE SIRTUIN-5, MITOCHONDRIAL-RELATED"/>
    <property type="match status" value="1"/>
</dbReference>